<evidence type="ECO:0000256" key="1">
    <source>
        <dbReference type="ARBA" id="ARBA00022478"/>
    </source>
</evidence>
<keyword evidence="1 5" id="KW-0240">DNA-directed RNA polymerase</keyword>
<dbReference type="Gene3D" id="3.10.20.730">
    <property type="entry name" value="RNAP, epsilon subunit-like"/>
    <property type="match status" value="1"/>
</dbReference>
<comment type="subunit">
    <text evidence="5">RNAP is composed of a core of 2 alpha, a beta and a beta' subunit. The core is associated with a delta subunit, and at least one of epsilon or omega. When a sigma factor is associated with the core the holoenzyme is formed, which can initiate transcription.</text>
</comment>
<comment type="similarity">
    <text evidence="5">Belongs to the RNA polymerase subunit epsilon family.</text>
</comment>
<dbReference type="EMBL" id="JOTN01000002">
    <property type="protein sequence ID" value="KEK20970.1"/>
    <property type="molecule type" value="Genomic_DNA"/>
</dbReference>
<organism evidence="6 7">
    <name type="scientific">Bacillus manliponensis</name>
    <dbReference type="NCBI Taxonomy" id="574376"/>
    <lineage>
        <taxon>Bacteria</taxon>
        <taxon>Bacillati</taxon>
        <taxon>Bacillota</taxon>
        <taxon>Bacilli</taxon>
        <taxon>Bacillales</taxon>
        <taxon>Bacillaceae</taxon>
        <taxon>Bacillus</taxon>
        <taxon>Bacillus cereus group</taxon>
    </lineage>
</organism>
<protein>
    <recommendedName>
        <fullName evidence="5">DNA-directed RNA polymerase subunit epsilon</fullName>
        <shortName evidence="5">RNAP epsilon subunit</shortName>
        <ecNumber evidence="5">2.7.7.6</ecNumber>
    </recommendedName>
    <alternativeName>
        <fullName evidence="5">RNA polymerase epsilon subunit</fullName>
    </alternativeName>
    <alternativeName>
        <fullName evidence="5">Transcriptase subunit epsilon</fullName>
    </alternativeName>
</protein>
<evidence type="ECO:0000256" key="3">
    <source>
        <dbReference type="ARBA" id="ARBA00022695"/>
    </source>
</evidence>
<comment type="catalytic activity">
    <reaction evidence="5">
        <text>RNA(n) + a ribonucleoside 5'-triphosphate = RNA(n+1) + diphosphate</text>
        <dbReference type="Rhea" id="RHEA:21248"/>
        <dbReference type="Rhea" id="RHEA-COMP:14527"/>
        <dbReference type="Rhea" id="RHEA-COMP:17342"/>
        <dbReference type="ChEBI" id="CHEBI:33019"/>
        <dbReference type="ChEBI" id="CHEBI:61557"/>
        <dbReference type="ChEBI" id="CHEBI:140395"/>
        <dbReference type="EC" id="2.7.7.6"/>
    </reaction>
</comment>
<dbReference type="AlphaFoldDB" id="A0A073K3D6"/>
<dbReference type="Proteomes" id="UP000027822">
    <property type="component" value="Unassembled WGS sequence"/>
</dbReference>
<keyword evidence="3 5" id="KW-0548">Nucleotidyltransferase</keyword>
<dbReference type="EC" id="2.7.7.6" evidence="5"/>
<keyword evidence="4 5" id="KW-0804">Transcription</keyword>
<evidence type="ECO:0000313" key="6">
    <source>
        <dbReference type="EMBL" id="KEK20970.1"/>
    </source>
</evidence>
<dbReference type="GO" id="GO:0000428">
    <property type="term" value="C:DNA-directed RNA polymerase complex"/>
    <property type="evidence" value="ECO:0007669"/>
    <property type="project" value="UniProtKB-KW"/>
</dbReference>
<dbReference type="GO" id="GO:0003899">
    <property type="term" value="F:DNA-directed RNA polymerase activity"/>
    <property type="evidence" value="ECO:0007669"/>
    <property type="project" value="UniProtKB-UniRule"/>
</dbReference>
<comment type="function">
    <text evidence="5">A non-essential component of RNA polymerase (RNAP).</text>
</comment>
<name>A0A073K3D6_9BACI</name>
<evidence type="ECO:0000256" key="4">
    <source>
        <dbReference type="ARBA" id="ARBA00023163"/>
    </source>
</evidence>
<dbReference type="GO" id="GO:0006351">
    <property type="term" value="P:DNA-templated transcription"/>
    <property type="evidence" value="ECO:0007669"/>
    <property type="project" value="UniProtKB-UniRule"/>
</dbReference>
<accession>A0A073K3D6</accession>
<reference evidence="6 7" key="1">
    <citation type="submission" date="2014-06" db="EMBL/GenBank/DDBJ databases">
        <title>Draft genome sequence of Bacillus manliponensis JCM 15802 (MCCC 1A00708).</title>
        <authorList>
            <person name="Lai Q."/>
            <person name="Liu Y."/>
            <person name="Shao Z."/>
        </authorList>
    </citation>
    <scope>NUCLEOTIDE SEQUENCE [LARGE SCALE GENOMIC DNA]</scope>
    <source>
        <strain evidence="6 7">JCM 15802</strain>
    </source>
</reference>
<proteinExistence type="inferred from homology"/>
<dbReference type="GO" id="GO:0003677">
    <property type="term" value="F:DNA binding"/>
    <property type="evidence" value="ECO:0007669"/>
    <property type="project" value="UniProtKB-UniRule"/>
</dbReference>
<evidence type="ECO:0000256" key="2">
    <source>
        <dbReference type="ARBA" id="ARBA00022679"/>
    </source>
</evidence>
<gene>
    <name evidence="5" type="primary">rpoY</name>
    <name evidence="6" type="ORF">BAMA_09245</name>
</gene>
<comment type="caution">
    <text evidence="6">The sequence shown here is derived from an EMBL/GenBank/DDBJ whole genome shotgun (WGS) entry which is preliminary data.</text>
</comment>
<dbReference type="Pfam" id="PF07288">
    <property type="entry name" value="RpoY"/>
    <property type="match status" value="1"/>
</dbReference>
<evidence type="ECO:0000256" key="5">
    <source>
        <dbReference type="HAMAP-Rule" id="MF_01553"/>
    </source>
</evidence>
<keyword evidence="2 5" id="KW-0808">Transferase</keyword>
<sequence length="70" mass="8274">MIFKVFYQEKMLEVPVRENTKVLYVEAESERDVRTKLQNSGYNIEFVQSVTGAHLEYEKQNEDFKVVEIG</sequence>
<dbReference type="eggNOG" id="COG5503">
    <property type="taxonomic scope" value="Bacteria"/>
</dbReference>
<evidence type="ECO:0000313" key="7">
    <source>
        <dbReference type="Proteomes" id="UP000027822"/>
    </source>
</evidence>
<dbReference type="NCBIfam" id="NF010188">
    <property type="entry name" value="PRK13667.1"/>
    <property type="match status" value="1"/>
</dbReference>
<dbReference type="InterPro" id="IPR009907">
    <property type="entry name" value="RpoY"/>
</dbReference>
<dbReference type="STRING" id="574376.BAMA_09245"/>
<dbReference type="OrthoDB" id="2147503at2"/>
<keyword evidence="7" id="KW-1185">Reference proteome</keyword>
<dbReference type="RefSeq" id="WP_034635849.1">
    <property type="nucleotide sequence ID" value="NZ_CBCSJC010000001.1"/>
</dbReference>
<dbReference type="HAMAP" id="MF_01553">
    <property type="entry name" value="RNApol_bact_RpoY"/>
    <property type="match status" value="1"/>
</dbReference>